<protein>
    <submittedName>
        <fullName evidence="1">Uncharacterized protein</fullName>
    </submittedName>
</protein>
<evidence type="ECO:0000313" key="2">
    <source>
        <dbReference type="Proteomes" id="UP000597867"/>
    </source>
</evidence>
<proteinExistence type="predicted"/>
<sequence>MLNILNACGIIEINRSDITIKKLMLIPNLVKSIKDEDETLTQTRYEAVKAAWPNNANMLDNHNLSIVRELFGSDFLTENYHLTDLDYIEV</sequence>
<name>A0ACC5Q268_DOLFA</name>
<reference evidence="1" key="1">
    <citation type="submission" date="2020-10" db="EMBL/GenBank/DDBJ databases">
        <authorList>
            <person name="Castelo-Branco R."/>
            <person name="Eusebio N."/>
            <person name="Adriana R."/>
            <person name="Vieira A."/>
            <person name="Brugerolle De Fraissinette N."/>
            <person name="Rezende De Castro R."/>
            <person name="Schneider M.P."/>
            <person name="Vasconcelos V."/>
            <person name="Leao P.N."/>
        </authorList>
    </citation>
    <scope>NUCLEOTIDE SEQUENCE</scope>
    <source>
        <strain evidence="1">LEGE 04289</strain>
    </source>
</reference>
<accession>A0ACC5Q268</accession>
<evidence type="ECO:0000313" key="1">
    <source>
        <dbReference type="EMBL" id="MBE9218747.1"/>
    </source>
</evidence>
<dbReference type="Proteomes" id="UP000597867">
    <property type="component" value="Unassembled WGS sequence"/>
</dbReference>
<dbReference type="EMBL" id="JADEWF010000021">
    <property type="protein sequence ID" value="MBE9218747.1"/>
    <property type="molecule type" value="Genomic_DNA"/>
</dbReference>
<comment type="caution">
    <text evidence="1">The sequence shown here is derived from an EMBL/GenBank/DDBJ whole genome shotgun (WGS) entry which is preliminary data.</text>
</comment>
<gene>
    <name evidence="1" type="ORF">IQ222_08085</name>
</gene>
<organism evidence="1 2">
    <name type="scientific">Dolichospermum flos-aquae LEGE 04289</name>
    <dbReference type="NCBI Taxonomy" id="1828708"/>
    <lineage>
        <taxon>Bacteria</taxon>
        <taxon>Bacillati</taxon>
        <taxon>Cyanobacteriota</taxon>
        <taxon>Cyanophyceae</taxon>
        <taxon>Nostocales</taxon>
        <taxon>Aphanizomenonaceae</taxon>
        <taxon>Dolichospermum</taxon>
    </lineage>
</organism>
<keyword evidence="2" id="KW-1185">Reference proteome</keyword>